<dbReference type="SMART" id="SM00439">
    <property type="entry name" value="BAH"/>
    <property type="match status" value="1"/>
</dbReference>
<evidence type="ECO:0000313" key="8">
    <source>
        <dbReference type="Proteomes" id="UP001295684"/>
    </source>
</evidence>
<feature type="domain" description="BAH" evidence="6">
    <location>
        <begin position="48"/>
        <end position="170"/>
    </location>
</feature>
<dbReference type="InterPro" id="IPR001025">
    <property type="entry name" value="BAH_dom"/>
</dbReference>
<gene>
    <name evidence="7" type="ORF">ECRASSUSDP1_LOCUS6164</name>
</gene>
<dbReference type="SUPFAM" id="SSF57903">
    <property type="entry name" value="FYVE/PHD zinc finger"/>
    <property type="match status" value="1"/>
</dbReference>
<keyword evidence="2 4" id="KW-0863">Zinc-finger</keyword>
<dbReference type="CDD" id="cd04370">
    <property type="entry name" value="BAH"/>
    <property type="match status" value="1"/>
</dbReference>
<organism evidence="7 8">
    <name type="scientific">Euplotes crassus</name>
    <dbReference type="NCBI Taxonomy" id="5936"/>
    <lineage>
        <taxon>Eukaryota</taxon>
        <taxon>Sar</taxon>
        <taxon>Alveolata</taxon>
        <taxon>Ciliophora</taxon>
        <taxon>Intramacronucleata</taxon>
        <taxon>Spirotrichea</taxon>
        <taxon>Hypotrichia</taxon>
        <taxon>Euplotida</taxon>
        <taxon>Euplotidae</taxon>
        <taxon>Moneuplotes</taxon>
    </lineage>
</organism>
<protein>
    <submittedName>
        <fullName evidence="7">Uncharacterized protein</fullName>
    </submittedName>
</protein>
<dbReference type="InterPro" id="IPR013083">
    <property type="entry name" value="Znf_RING/FYVE/PHD"/>
</dbReference>
<dbReference type="EMBL" id="CAMPGE010005967">
    <property type="protein sequence ID" value="CAI2364815.1"/>
    <property type="molecule type" value="Genomic_DNA"/>
</dbReference>
<dbReference type="Proteomes" id="UP001295684">
    <property type="component" value="Unassembled WGS sequence"/>
</dbReference>
<evidence type="ECO:0000259" key="6">
    <source>
        <dbReference type="PROSITE" id="PS51038"/>
    </source>
</evidence>
<dbReference type="Pfam" id="PF00628">
    <property type="entry name" value="PHD"/>
    <property type="match status" value="1"/>
</dbReference>
<dbReference type="InterPro" id="IPR001965">
    <property type="entry name" value="Znf_PHD"/>
</dbReference>
<feature type="domain" description="PHD-type" evidence="5">
    <location>
        <begin position="174"/>
        <end position="224"/>
    </location>
</feature>
<dbReference type="GO" id="GO:0003682">
    <property type="term" value="F:chromatin binding"/>
    <property type="evidence" value="ECO:0007669"/>
    <property type="project" value="InterPro"/>
</dbReference>
<sequence length="249" mass="29142">MDIPYSILNPEETLNAVPKGSMATADLSSQQTNKEPIKLFSKAKVNGTEYHCLDVVKIKQNEFSTYVAKILKIMSRSADKDIPCAQVQWYYKKGDMNFDILRLSEADQVFIGDNEVFPTNHKDIIPLESIICKVQVLHLSEYQDCSLVNQSIFYTRAKFDVIQNRLFPPFSKWDKLCICEKPQNPNMLYIGCEMCDKWVHPECVGIKDGNIEDVKYYCNPCKKKKKREKKLEKKKRKIEEYKKYREHFD</sequence>
<keyword evidence="3" id="KW-0862">Zinc</keyword>
<proteinExistence type="predicted"/>
<dbReference type="Gene3D" id="3.30.40.10">
    <property type="entry name" value="Zinc/RING finger domain, C3HC4 (zinc finger)"/>
    <property type="match status" value="1"/>
</dbReference>
<keyword evidence="1" id="KW-0479">Metal-binding</keyword>
<reference evidence="7" key="1">
    <citation type="submission" date="2023-07" db="EMBL/GenBank/DDBJ databases">
        <authorList>
            <consortium name="AG Swart"/>
            <person name="Singh M."/>
            <person name="Singh A."/>
            <person name="Seah K."/>
            <person name="Emmerich C."/>
        </authorList>
    </citation>
    <scope>NUCLEOTIDE SEQUENCE</scope>
    <source>
        <strain evidence="7">DP1</strain>
    </source>
</reference>
<dbReference type="InterPro" id="IPR019786">
    <property type="entry name" value="Zinc_finger_PHD-type_CS"/>
</dbReference>
<evidence type="ECO:0000256" key="3">
    <source>
        <dbReference type="ARBA" id="ARBA00022833"/>
    </source>
</evidence>
<dbReference type="InterPro" id="IPR043151">
    <property type="entry name" value="BAH_sf"/>
</dbReference>
<name>A0AAD1XBV6_EUPCR</name>
<keyword evidence="8" id="KW-1185">Reference proteome</keyword>
<comment type="caution">
    <text evidence="7">The sequence shown here is derived from an EMBL/GenBank/DDBJ whole genome shotgun (WGS) entry which is preliminary data.</text>
</comment>
<dbReference type="GO" id="GO:0008270">
    <property type="term" value="F:zinc ion binding"/>
    <property type="evidence" value="ECO:0007669"/>
    <property type="project" value="UniProtKB-KW"/>
</dbReference>
<dbReference type="Pfam" id="PF01426">
    <property type="entry name" value="BAH"/>
    <property type="match status" value="1"/>
</dbReference>
<evidence type="ECO:0000313" key="7">
    <source>
        <dbReference type="EMBL" id="CAI2364815.1"/>
    </source>
</evidence>
<accession>A0AAD1XBV6</accession>
<dbReference type="PANTHER" id="PTHR46364">
    <property type="entry name" value="OS08G0421900 PROTEIN"/>
    <property type="match status" value="1"/>
</dbReference>
<evidence type="ECO:0000256" key="2">
    <source>
        <dbReference type="ARBA" id="ARBA00022771"/>
    </source>
</evidence>
<dbReference type="PROSITE" id="PS51038">
    <property type="entry name" value="BAH"/>
    <property type="match status" value="1"/>
</dbReference>
<evidence type="ECO:0000256" key="1">
    <source>
        <dbReference type="ARBA" id="ARBA00022723"/>
    </source>
</evidence>
<dbReference type="SMART" id="SM00249">
    <property type="entry name" value="PHD"/>
    <property type="match status" value="1"/>
</dbReference>
<dbReference type="PROSITE" id="PS01359">
    <property type="entry name" value="ZF_PHD_1"/>
    <property type="match status" value="1"/>
</dbReference>
<dbReference type="PROSITE" id="PS50016">
    <property type="entry name" value="ZF_PHD_2"/>
    <property type="match status" value="1"/>
</dbReference>
<dbReference type="AlphaFoldDB" id="A0AAD1XBV6"/>
<evidence type="ECO:0000256" key="4">
    <source>
        <dbReference type="PROSITE-ProRule" id="PRU00146"/>
    </source>
</evidence>
<dbReference type="InterPro" id="IPR019787">
    <property type="entry name" value="Znf_PHD-finger"/>
</dbReference>
<dbReference type="InterPro" id="IPR011011">
    <property type="entry name" value="Znf_FYVE_PHD"/>
</dbReference>
<evidence type="ECO:0000259" key="5">
    <source>
        <dbReference type="PROSITE" id="PS50016"/>
    </source>
</evidence>
<dbReference type="Gene3D" id="2.30.30.490">
    <property type="match status" value="1"/>
</dbReference>